<accession>A0ABV7MPP8</accession>
<keyword evidence="2" id="KW-1185">Reference proteome</keyword>
<dbReference type="EMBL" id="JBHRVD010000001">
    <property type="protein sequence ID" value="MFC3323229.1"/>
    <property type="molecule type" value="Genomic_DNA"/>
</dbReference>
<name>A0ABV7MPP8_9HYPH</name>
<evidence type="ECO:0000313" key="1">
    <source>
        <dbReference type="EMBL" id="MFC3323229.1"/>
    </source>
</evidence>
<comment type="caution">
    <text evidence="1">The sequence shown here is derived from an EMBL/GenBank/DDBJ whole genome shotgun (WGS) entry which is preliminary data.</text>
</comment>
<sequence>MKRVQLGGVIAAALFVMSPLIGYGQASDPIFADFDPKNFDDLAKIDNKLLPLTPGKKLVLEGKAIDVEGDEETHRIELHTTGLTKKIGGVRTVVVYTNDYADDELVESEISFFAQDKMGNVWFFGEYPEEYESEVFVAAKPWIHGFEDAKAGLYMKANPTVGEGSHYLGWGPAVEWNDFAKVKEVGQENCVPVACYKDVVIIDESSLSEKGAFQVKYYAPGVGNFRVGWKGDDAAKEELELVDFVQLDADALAKLNAGALALEKHAYEISEVYKQTLPAE</sequence>
<organism evidence="1 2">
    <name type="scientific">Mesorhizobium cantuariense</name>
    <dbReference type="NCBI Taxonomy" id="1300275"/>
    <lineage>
        <taxon>Bacteria</taxon>
        <taxon>Pseudomonadati</taxon>
        <taxon>Pseudomonadota</taxon>
        <taxon>Alphaproteobacteria</taxon>
        <taxon>Hyphomicrobiales</taxon>
        <taxon>Phyllobacteriaceae</taxon>
        <taxon>Mesorhizobium</taxon>
    </lineage>
</organism>
<protein>
    <submittedName>
        <fullName evidence="1">Uncharacterized protein</fullName>
    </submittedName>
</protein>
<proteinExistence type="predicted"/>
<dbReference type="RefSeq" id="WP_378979697.1">
    <property type="nucleotide sequence ID" value="NZ_JBHRVD010000001.1"/>
</dbReference>
<evidence type="ECO:0000313" key="2">
    <source>
        <dbReference type="Proteomes" id="UP001595648"/>
    </source>
</evidence>
<dbReference type="Proteomes" id="UP001595648">
    <property type="component" value="Unassembled WGS sequence"/>
</dbReference>
<reference evidence="2" key="1">
    <citation type="journal article" date="2019" name="Int. J. Syst. Evol. Microbiol.">
        <title>The Global Catalogue of Microorganisms (GCM) 10K type strain sequencing project: providing services to taxonomists for standard genome sequencing and annotation.</title>
        <authorList>
            <consortium name="The Broad Institute Genomics Platform"/>
            <consortium name="The Broad Institute Genome Sequencing Center for Infectious Disease"/>
            <person name="Wu L."/>
            <person name="Ma J."/>
        </authorList>
    </citation>
    <scope>NUCLEOTIDE SEQUENCE [LARGE SCALE GENOMIC DNA]</scope>
    <source>
        <strain evidence="2">ICMP 19515</strain>
    </source>
</reference>
<gene>
    <name evidence="1" type="ORF">ACFOJ9_15780</name>
</gene>